<comment type="caution">
    <text evidence="1">The sequence shown here is derived from an EMBL/GenBank/DDBJ whole genome shotgun (WGS) entry which is preliminary data.</text>
</comment>
<protein>
    <submittedName>
        <fullName evidence="1">Uncharacterized protein</fullName>
    </submittedName>
</protein>
<keyword evidence="2" id="KW-1185">Reference proteome</keyword>
<evidence type="ECO:0000313" key="1">
    <source>
        <dbReference type="EMBL" id="OLV19552.1"/>
    </source>
</evidence>
<dbReference type="AlphaFoldDB" id="A0A1U7P308"/>
<proteinExistence type="predicted"/>
<sequence length="51" mass="5881">MPARFWSPKYWVTVGGISYCAPLVLESEDLETHPACNACMVWMKLNPPRKR</sequence>
<reference evidence="1 2" key="1">
    <citation type="submission" date="2017-01" db="EMBL/GenBank/DDBJ databases">
        <title>Genome Analysis of Deinococcus marmoris KOPRI26562.</title>
        <authorList>
            <person name="Kim J.H."/>
            <person name="Oh H.-M."/>
        </authorList>
    </citation>
    <scope>NUCLEOTIDE SEQUENCE [LARGE SCALE GENOMIC DNA]</scope>
    <source>
        <strain evidence="1 2">KOPRI26562</strain>
    </source>
</reference>
<dbReference type="RefSeq" id="WP_175607359.1">
    <property type="nucleotide sequence ID" value="NZ_MSTI01000028.1"/>
</dbReference>
<accession>A0A1U7P308</accession>
<organism evidence="1 2">
    <name type="scientific">Deinococcus marmoris</name>
    <dbReference type="NCBI Taxonomy" id="249408"/>
    <lineage>
        <taxon>Bacteria</taxon>
        <taxon>Thermotogati</taxon>
        <taxon>Deinococcota</taxon>
        <taxon>Deinococci</taxon>
        <taxon>Deinococcales</taxon>
        <taxon>Deinococcaceae</taxon>
        <taxon>Deinococcus</taxon>
    </lineage>
</organism>
<gene>
    <name evidence="1" type="ORF">BOO71_0002395</name>
</gene>
<evidence type="ECO:0000313" key="2">
    <source>
        <dbReference type="Proteomes" id="UP000186607"/>
    </source>
</evidence>
<dbReference type="EMBL" id="MSTI01000028">
    <property type="protein sequence ID" value="OLV19552.1"/>
    <property type="molecule type" value="Genomic_DNA"/>
</dbReference>
<name>A0A1U7P308_9DEIO</name>
<dbReference type="Proteomes" id="UP000186607">
    <property type="component" value="Unassembled WGS sequence"/>
</dbReference>